<comment type="caution">
    <text evidence="5">The sequence shown here is derived from an EMBL/GenBank/DDBJ whole genome shotgun (WGS) entry which is preliminary data.</text>
</comment>
<dbReference type="RefSeq" id="WP_171686574.1">
    <property type="nucleotide sequence ID" value="NZ_WHNZ01000064.1"/>
</dbReference>
<accession>A0ABX1ZY34</accession>
<dbReference type="SMART" id="SM00354">
    <property type="entry name" value="HTH_LACI"/>
    <property type="match status" value="1"/>
</dbReference>
<dbReference type="PANTHER" id="PTHR30146:SF147">
    <property type="entry name" value="HTH-TYPE TRANSCRIPTIONAL REGULATOR DEGA"/>
    <property type="match status" value="1"/>
</dbReference>
<dbReference type="Proteomes" id="UP000618579">
    <property type="component" value="Unassembled WGS sequence"/>
</dbReference>
<evidence type="ECO:0000313" key="5">
    <source>
        <dbReference type="EMBL" id="NOV03769.1"/>
    </source>
</evidence>
<proteinExistence type="predicted"/>
<keyword evidence="6" id="KW-1185">Reference proteome</keyword>
<dbReference type="GO" id="GO:0003677">
    <property type="term" value="F:DNA binding"/>
    <property type="evidence" value="ECO:0007669"/>
    <property type="project" value="UniProtKB-KW"/>
</dbReference>
<evidence type="ECO:0000256" key="1">
    <source>
        <dbReference type="ARBA" id="ARBA00023015"/>
    </source>
</evidence>
<dbReference type="Gene3D" id="1.10.260.40">
    <property type="entry name" value="lambda repressor-like DNA-binding domains"/>
    <property type="match status" value="1"/>
</dbReference>
<evidence type="ECO:0000259" key="4">
    <source>
        <dbReference type="PROSITE" id="PS50932"/>
    </source>
</evidence>
<dbReference type="PROSITE" id="PS00356">
    <property type="entry name" value="HTH_LACI_1"/>
    <property type="match status" value="1"/>
</dbReference>
<name>A0ABX1ZY34_9BACL</name>
<dbReference type="CDD" id="cd06267">
    <property type="entry name" value="PBP1_LacI_sugar_binding-like"/>
    <property type="match status" value="1"/>
</dbReference>
<dbReference type="PRINTS" id="PR00036">
    <property type="entry name" value="HTHLACI"/>
</dbReference>
<dbReference type="InterPro" id="IPR000843">
    <property type="entry name" value="HTH_LacI"/>
</dbReference>
<dbReference type="EMBL" id="WHNZ01000064">
    <property type="protein sequence ID" value="NOV03769.1"/>
    <property type="molecule type" value="Genomic_DNA"/>
</dbReference>
<dbReference type="InterPro" id="IPR010982">
    <property type="entry name" value="Lambda_DNA-bd_dom_sf"/>
</dbReference>
<evidence type="ECO:0000256" key="2">
    <source>
        <dbReference type="ARBA" id="ARBA00023125"/>
    </source>
</evidence>
<keyword evidence="2 5" id="KW-0238">DNA-binding</keyword>
<dbReference type="PANTHER" id="PTHR30146">
    <property type="entry name" value="LACI-RELATED TRANSCRIPTIONAL REPRESSOR"/>
    <property type="match status" value="1"/>
</dbReference>
<dbReference type="InterPro" id="IPR028082">
    <property type="entry name" value="Peripla_BP_I"/>
</dbReference>
<dbReference type="SUPFAM" id="SSF47413">
    <property type="entry name" value="lambda repressor-like DNA-binding domains"/>
    <property type="match status" value="1"/>
</dbReference>
<dbReference type="InterPro" id="IPR046335">
    <property type="entry name" value="LacI/GalR-like_sensor"/>
</dbReference>
<sequence length="331" mass="36614">MKPTIYDIAKAAGVSTATVSKVLNNSGRISEKTKIKIREIMEDLRYQPNVLASAMKGKGTFQIALLIPDVENPVYAQYLKHIENRGQEQGFSVVMCCTDDNPDKEARHISLMRNKQVDGFIIASQFKNEELLKELLEDKVPIVLFAHEKQDILVDSVTVDDCFGGVIATEHLISLGHKRIGIVAEDTVSSHERIRGYKFALQKAELPYDEKFIQIGGTKMEDAEHAAGKLFSSANRATAIFGTNDLMAFGVMRAARKHQIAVPQELSIIGFDNTPMCSIVSPELTSVAMPVSDLGKKAMDLIIHKIEGNDDIKQRILLLPHLVVRDSTSAI</sequence>
<keyword evidence="3" id="KW-0804">Transcription</keyword>
<dbReference type="Gene3D" id="3.40.50.2300">
    <property type="match status" value="2"/>
</dbReference>
<evidence type="ECO:0000256" key="3">
    <source>
        <dbReference type="ARBA" id="ARBA00023163"/>
    </source>
</evidence>
<evidence type="ECO:0000313" key="6">
    <source>
        <dbReference type="Proteomes" id="UP000618579"/>
    </source>
</evidence>
<dbReference type="Pfam" id="PF00356">
    <property type="entry name" value="LacI"/>
    <property type="match status" value="1"/>
</dbReference>
<dbReference type="PROSITE" id="PS50932">
    <property type="entry name" value="HTH_LACI_2"/>
    <property type="match status" value="1"/>
</dbReference>
<dbReference type="Pfam" id="PF13377">
    <property type="entry name" value="Peripla_BP_3"/>
    <property type="match status" value="1"/>
</dbReference>
<protein>
    <submittedName>
        <fullName evidence="5">LacI family DNA-binding transcriptional regulator</fullName>
    </submittedName>
</protein>
<dbReference type="SUPFAM" id="SSF53822">
    <property type="entry name" value="Periplasmic binding protein-like I"/>
    <property type="match status" value="1"/>
</dbReference>
<keyword evidence="1" id="KW-0805">Transcription regulation</keyword>
<dbReference type="CDD" id="cd01392">
    <property type="entry name" value="HTH_LacI"/>
    <property type="match status" value="1"/>
</dbReference>
<reference evidence="5 6" key="1">
    <citation type="submission" date="2019-10" db="EMBL/GenBank/DDBJ databases">
        <title>Description of Paenibacillus pedi sp. nov.</title>
        <authorList>
            <person name="Carlier A."/>
            <person name="Qi S."/>
        </authorList>
    </citation>
    <scope>NUCLEOTIDE SEQUENCE [LARGE SCALE GENOMIC DNA]</scope>
    <source>
        <strain evidence="5 6">LMG 31457</strain>
    </source>
</reference>
<feature type="domain" description="HTH lacI-type" evidence="4">
    <location>
        <begin position="3"/>
        <end position="57"/>
    </location>
</feature>
<organism evidence="5 6">
    <name type="scientific">Paenibacillus planticolens</name>
    <dbReference type="NCBI Taxonomy" id="2654976"/>
    <lineage>
        <taxon>Bacteria</taxon>
        <taxon>Bacillati</taxon>
        <taxon>Bacillota</taxon>
        <taxon>Bacilli</taxon>
        <taxon>Bacillales</taxon>
        <taxon>Paenibacillaceae</taxon>
        <taxon>Paenibacillus</taxon>
    </lineage>
</organism>
<gene>
    <name evidence="5" type="ORF">GC097_27550</name>
</gene>